<keyword evidence="3" id="KW-1185">Reference proteome</keyword>
<organism evidence="2 3">
    <name type="scientific">Lupinus albus</name>
    <name type="common">White lupine</name>
    <name type="synonym">Lupinus termis</name>
    <dbReference type="NCBI Taxonomy" id="3870"/>
    <lineage>
        <taxon>Eukaryota</taxon>
        <taxon>Viridiplantae</taxon>
        <taxon>Streptophyta</taxon>
        <taxon>Embryophyta</taxon>
        <taxon>Tracheophyta</taxon>
        <taxon>Spermatophyta</taxon>
        <taxon>Magnoliopsida</taxon>
        <taxon>eudicotyledons</taxon>
        <taxon>Gunneridae</taxon>
        <taxon>Pentapetalae</taxon>
        <taxon>rosids</taxon>
        <taxon>fabids</taxon>
        <taxon>Fabales</taxon>
        <taxon>Fabaceae</taxon>
        <taxon>Papilionoideae</taxon>
        <taxon>50 kb inversion clade</taxon>
        <taxon>genistoids sensu lato</taxon>
        <taxon>core genistoids</taxon>
        <taxon>Genisteae</taxon>
        <taxon>Lupinus</taxon>
    </lineage>
</organism>
<dbReference type="EMBL" id="WOCE01000015">
    <property type="protein sequence ID" value="KAE9598013.1"/>
    <property type="molecule type" value="Genomic_DNA"/>
</dbReference>
<gene>
    <name evidence="2" type="ORF">Lalb_Chr15g0076041</name>
</gene>
<dbReference type="Proteomes" id="UP000447434">
    <property type="component" value="Chromosome 15"/>
</dbReference>
<keyword evidence="1" id="KW-0472">Membrane</keyword>
<keyword evidence="1" id="KW-1133">Transmembrane helix</keyword>
<evidence type="ECO:0000313" key="3">
    <source>
        <dbReference type="Proteomes" id="UP000447434"/>
    </source>
</evidence>
<accession>A0A6A4NZM9</accession>
<protein>
    <submittedName>
        <fullName evidence="2">Uncharacterized protein</fullName>
    </submittedName>
</protein>
<keyword evidence="1" id="KW-0812">Transmembrane</keyword>
<dbReference type="AlphaFoldDB" id="A0A6A4NZM9"/>
<evidence type="ECO:0000256" key="1">
    <source>
        <dbReference type="SAM" id="Phobius"/>
    </source>
</evidence>
<reference evidence="3" key="1">
    <citation type="journal article" date="2020" name="Nat. Commun.">
        <title>Genome sequence of the cluster root forming white lupin.</title>
        <authorList>
            <person name="Hufnagel B."/>
            <person name="Marques A."/>
            <person name="Soriano A."/>
            <person name="Marques L."/>
            <person name="Divol F."/>
            <person name="Doumas P."/>
            <person name="Sallet E."/>
            <person name="Mancinotti D."/>
            <person name="Carrere S."/>
            <person name="Marande W."/>
            <person name="Arribat S."/>
            <person name="Keller J."/>
            <person name="Huneau C."/>
            <person name="Blein T."/>
            <person name="Aime D."/>
            <person name="Laguerre M."/>
            <person name="Taylor J."/>
            <person name="Schubert V."/>
            <person name="Nelson M."/>
            <person name="Geu-Flores F."/>
            <person name="Crespi M."/>
            <person name="Gallardo-Guerrero K."/>
            <person name="Delaux P.-M."/>
            <person name="Salse J."/>
            <person name="Berges H."/>
            <person name="Guyot R."/>
            <person name="Gouzy J."/>
            <person name="Peret B."/>
        </authorList>
    </citation>
    <scope>NUCLEOTIDE SEQUENCE [LARGE SCALE GENOMIC DNA]</scope>
    <source>
        <strain evidence="3">cv. Amiga</strain>
    </source>
</reference>
<comment type="caution">
    <text evidence="2">The sequence shown here is derived from an EMBL/GenBank/DDBJ whole genome shotgun (WGS) entry which is preliminary data.</text>
</comment>
<evidence type="ECO:0000313" key="2">
    <source>
        <dbReference type="EMBL" id="KAE9598013.1"/>
    </source>
</evidence>
<feature type="transmembrane region" description="Helical" evidence="1">
    <location>
        <begin position="15"/>
        <end position="36"/>
    </location>
</feature>
<name>A0A6A4NZM9_LUPAL</name>
<proteinExistence type="predicted"/>
<sequence length="56" mass="6485">MGTTNSKLIYVELDIPFLGTFFYLVSFLALWLVIVIHGDSHSIFYGFHFFLTLPEI</sequence>